<dbReference type="AlphaFoldDB" id="A0A926P4I7"/>
<dbReference type="EMBL" id="JABFCZ010000034">
    <property type="protein sequence ID" value="MBD1549298.1"/>
    <property type="molecule type" value="Genomic_DNA"/>
</dbReference>
<sequence>MRRLQVKLDQKEVVQIEASPIPERQSDHHEKSIDEWSELTVKNMFEAAERELNENEAVAQ</sequence>
<accession>A0A926P4I7</accession>
<organism evidence="1 2">
    <name type="scientific">Roseibium aggregatum</name>
    <dbReference type="NCBI Taxonomy" id="187304"/>
    <lineage>
        <taxon>Bacteria</taxon>
        <taxon>Pseudomonadati</taxon>
        <taxon>Pseudomonadota</taxon>
        <taxon>Alphaproteobacteria</taxon>
        <taxon>Hyphomicrobiales</taxon>
        <taxon>Stappiaceae</taxon>
        <taxon>Roseibium</taxon>
    </lineage>
</organism>
<protein>
    <submittedName>
        <fullName evidence="1">Uncharacterized protein</fullName>
    </submittedName>
</protein>
<comment type="caution">
    <text evidence="1">The sequence shown here is derived from an EMBL/GenBank/DDBJ whole genome shotgun (WGS) entry which is preliminary data.</text>
</comment>
<evidence type="ECO:0000313" key="2">
    <source>
        <dbReference type="Proteomes" id="UP000598467"/>
    </source>
</evidence>
<proteinExistence type="predicted"/>
<gene>
    <name evidence="1" type="ORF">HK439_23810</name>
</gene>
<name>A0A926P4I7_9HYPH</name>
<dbReference type="Proteomes" id="UP000598467">
    <property type="component" value="Unassembled WGS sequence"/>
</dbReference>
<evidence type="ECO:0000313" key="1">
    <source>
        <dbReference type="EMBL" id="MBD1549298.1"/>
    </source>
</evidence>
<dbReference type="RefSeq" id="WP_190293987.1">
    <property type="nucleotide sequence ID" value="NZ_JABFCZ010000034.1"/>
</dbReference>
<reference evidence="1" key="1">
    <citation type="submission" date="2020-05" db="EMBL/GenBank/DDBJ databases">
        <title>Identification of trans-AT polyketide cluster in two marine bacteria, producers of a novel glutaramide-containing polyketide sesbanimide D and analogs.</title>
        <authorList>
            <person name="Kacar D."/>
            <person name="Rodriguez P."/>
            <person name="Canedo L."/>
            <person name="Gonzalez E."/>
            <person name="Galan B."/>
            <person name="De La Calle F."/>
            <person name="Garcia J.L."/>
        </authorList>
    </citation>
    <scope>NUCLEOTIDE SEQUENCE</scope>
    <source>
        <strain evidence="1">PHM038</strain>
    </source>
</reference>